<dbReference type="OrthoDB" id="9944527at2"/>
<sequence>MNEQQLIELWGEDLYNVFADHIDENGWLTSEWQNIIEAEIKRFDEDFNDNPLYKDTYGRMYNVDFEESEDGTLIRPKQ</sequence>
<evidence type="ECO:0000313" key="2">
    <source>
        <dbReference type="Proteomes" id="UP000287527"/>
    </source>
</evidence>
<accession>A0A444HES2</accession>
<proteinExistence type="predicted"/>
<evidence type="ECO:0000313" key="1">
    <source>
        <dbReference type="EMBL" id="RWX03390.1"/>
    </source>
</evidence>
<protein>
    <submittedName>
        <fullName evidence="1">Uncharacterized protein</fullName>
    </submittedName>
</protein>
<dbReference type="Proteomes" id="UP000287527">
    <property type="component" value="Unassembled WGS sequence"/>
</dbReference>
<dbReference type="RefSeq" id="WP_128387946.1">
    <property type="nucleotide sequence ID" value="NZ_SBII01000001.1"/>
</dbReference>
<comment type="caution">
    <text evidence="1">The sequence shown here is derived from an EMBL/GenBank/DDBJ whole genome shotgun (WGS) entry which is preliminary data.</text>
</comment>
<dbReference type="EMBL" id="SBII01000001">
    <property type="protein sequence ID" value="RWX03390.1"/>
    <property type="molecule type" value="Genomic_DNA"/>
</dbReference>
<name>A0A444HES2_9FLAO</name>
<gene>
    <name evidence="1" type="ORF">EPI11_00225</name>
</gene>
<dbReference type="AlphaFoldDB" id="A0A444HES2"/>
<reference evidence="1 2" key="1">
    <citation type="submission" date="2019-01" db="EMBL/GenBank/DDBJ databases">
        <title>Flavobacterium sp. nov.,isolated from freshwater.</title>
        <authorList>
            <person name="Zhang R."/>
            <person name="Du Z.-J."/>
        </authorList>
    </citation>
    <scope>NUCLEOTIDE SEQUENCE [LARGE SCALE GENOMIC DNA]</scope>
    <source>
        <strain evidence="1 2">1E403</strain>
    </source>
</reference>
<organism evidence="1 2">
    <name type="scientific">Flavobacterium cerinum</name>
    <dbReference type="NCBI Taxonomy" id="2502784"/>
    <lineage>
        <taxon>Bacteria</taxon>
        <taxon>Pseudomonadati</taxon>
        <taxon>Bacteroidota</taxon>
        <taxon>Flavobacteriia</taxon>
        <taxon>Flavobacteriales</taxon>
        <taxon>Flavobacteriaceae</taxon>
        <taxon>Flavobacterium</taxon>
    </lineage>
</organism>
<keyword evidence="2" id="KW-1185">Reference proteome</keyword>